<evidence type="ECO:0000313" key="1">
    <source>
        <dbReference type="EMBL" id="KPX07121.1"/>
    </source>
</evidence>
<dbReference type="AlphaFoldDB" id="A0A9X0KUF2"/>
<evidence type="ECO:0000313" key="2">
    <source>
        <dbReference type="Proteomes" id="UP000050345"/>
    </source>
</evidence>
<reference evidence="1 2" key="1">
    <citation type="submission" date="2015-09" db="EMBL/GenBank/DDBJ databases">
        <title>Genome announcement of multiple Pseudomonas syringae strains.</title>
        <authorList>
            <person name="Thakur S."/>
            <person name="Wang P.W."/>
            <person name="Gong Y."/>
            <person name="Weir B.S."/>
            <person name="Guttman D.S."/>
        </authorList>
    </citation>
    <scope>NUCLEOTIDE SEQUENCE [LARGE SCALE GENOMIC DNA]</scope>
    <source>
        <strain evidence="1 2">ICMP9757</strain>
    </source>
</reference>
<sequence>MIWQRYAKDVKWGDGTDKNYILPWVPVTDANADALYQQVSGGK</sequence>
<comment type="caution">
    <text evidence="1">The sequence shown here is derived from an EMBL/GenBank/DDBJ whole genome shotgun (WGS) entry which is preliminary data.</text>
</comment>
<accession>A0A9X0KUF2</accession>
<organism evidence="1 2">
    <name type="scientific">Pseudomonas syringae pv. daphniphylli</name>
    <dbReference type="NCBI Taxonomy" id="264455"/>
    <lineage>
        <taxon>Bacteria</taxon>
        <taxon>Pseudomonadati</taxon>
        <taxon>Pseudomonadota</taxon>
        <taxon>Gammaproteobacteria</taxon>
        <taxon>Pseudomonadales</taxon>
        <taxon>Pseudomonadaceae</taxon>
        <taxon>Pseudomonas</taxon>
        <taxon>Pseudomonas syringae</taxon>
    </lineage>
</organism>
<dbReference type="EMBL" id="LJQF01000384">
    <property type="protein sequence ID" value="KPX07121.1"/>
    <property type="molecule type" value="Genomic_DNA"/>
</dbReference>
<proteinExistence type="predicted"/>
<name>A0A9X0KUF2_PSESX</name>
<protein>
    <submittedName>
        <fullName evidence="1">Periplasmic binding protein/LacI transcriptional regulator</fullName>
    </submittedName>
</protein>
<gene>
    <name evidence="1" type="ORF">ALO73_04344</name>
</gene>
<dbReference type="Proteomes" id="UP000050345">
    <property type="component" value="Unassembled WGS sequence"/>
</dbReference>